<gene>
    <name evidence="2" type="ORF">DFH07DRAFT_780714</name>
</gene>
<dbReference type="Proteomes" id="UP001215280">
    <property type="component" value="Unassembled WGS sequence"/>
</dbReference>
<sequence length="217" mass="24325">MDVAPRQALCLQESGGDKQSGRKTTKTERQSGDMWQCYFHRLSNALGKPSQTDPRPQLPPTRTRHYTGMQKGQDRKTLTFEEMAYTAIGITREHIFWNTSCSRWSVHGAPRKVGARLLEIGLGGIRERCRNELYVHQSHGLGWMKKGKEERTYTGLPDETAGTDKGGTVIDKFLQFLRCDGIAAAIDGTGARLNYQWPNRTRCTTGISQDGKALLHG</sequence>
<dbReference type="EMBL" id="JARJLG010000170">
    <property type="protein sequence ID" value="KAJ7733055.1"/>
    <property type="molecule type" value="Genomic_DNA"/>
</dbReference>
<feature type="compositionally biased region" description="Basic and acidic residues" evidence="1">
    <location>
        <begin position="15"/>
        <end position="29"/>
    </location>
</feature>
<feature type="region of interest" description="Disordered" evidence="1">
    <location>
        <begin position="1"/>
        <end position="29"/>
    </location>
</feature>
<accession>A0AAD7MUY6</accession>
<keyword evidence="3" id="KW-1185">Reference proteome</keyword>
<dbReference type="AlphaFoldDB" id="A0AAD7MUY6"/>
<organism evidence="2 3">
    <name type="scientific">Mycena maculata</name>
    <dbReference type="NCBI Taxonomy" id="230809"/>
    <lineage>
        <taxon>Eukaryota</taxon>
        <taxon>Fungi</taxon>
        <taxon>Dikarya</taxon>
        <taxon>Basidiomycota</taxon>
        <taxon>Agaricomycotina</taxon>
        <taxon>Agaricomycetes</taxon>
        <taxon>Agaricomycetidae</taxon>
        <taxon>Agaricales</taxon>
        <taxon>Marasmiineae</taxon>
        <taxon>Mycenaceae</taxon>
        <taxon>Mycena</taxon>
    </lineage>
</organism>
<evidence type="ECO:0000313" key="2">
    <source>
        <dbReference type="EMBL" id="KAJ7733055.1"/>
    </source>
</evidence>
<proteinExistence type="predicted"/>
<name>A0AAD7MUY6_9AGAR</name>
<protein>
    <submittedName>
        <fullName evidence="2">Uncharacterized protein</fullName>
    </submittedName>
</protein>
<comment type="caution">
    <text evidence="2">The sequence shown here is derived from an EMBL/GenBank/DDBJ whole genome shotgun (WGS) entry which is preliminary data.</text>
</comment>
<feature type="region of interest" description="Disordered" evidence="1">
    <location>
        <begin position="45"/>
        <end position="73"/>
    </location>
</feature>
<evidence type="ECO:0000313" key="3">
    <source>
        <dbReference type="Proteomes" id="UP001215280"/>
    </source>
</evidence>
<reference evidence="2" key="1">
    <citation type="submission" date="2023-03" db="EMBL/GenBank/DDBJ databases">
        <title>Massive genome expansion in bonnet fungi (Mycena s.s.) driven by repeated elements and novel gene families across ecological guilds.</title>
        <authorList>
            <consortium name="Lawrence Berkeley National Laboratory"/>
            <person name="Harder C.B."/>
            <person name="Miyauchi S."/>
            <person name="Viragh M."/>
            <person name="Kuo A."/>
            <person name="Thoen E."/>
            <person name="Andreopoulos B."/>
            <person name="Lu D."/>
            <person name="Skrede I."/>
            <person name="Drula E."/>
            <person name="Henrissat B."/>
            <person name="Morin E."/>
            <person name="Kohler A."/>
            <person name="Barry K."/>
            <person name="LaButti K."/>
            <person name="Morin E."/>
            <person name="Salamov A."/>
            <person name="Lipzen A."/>
            <person name="Mereny Z."/>
            <person name="Hegedus B."/>
            <person name="Baldrian P."/>
            <person name="Stursova M."/>
            <person name="Weitz H."/>
            <person name="Taylor A."/>
            <person name="Grigoriev I.V."/>
            <person name="Nagy L.G."/>
            <person name="Martin F."/>
            <person name="Kauserud H."/>
        </authorList>
    </citation>
    <scope>NUCLEOTIDE SEQUENCE</scope>
    <source>
        <strain evidence="2">CBHHK188m</strain>
    </source>
</reference>
<evidence type="ECO:0000256" key="1">
    <source>
        <dbReference type="SAM" id="MobiDB-lite"/>
    </source>
</evidence>